<evidence type="ECO:0000256" key="1">
    <source>
        <dbReference type="SAM" id="SignalP"/>
    </source>
</evidence>
<dbReference type="AlphaFoldDB" id="A0A3B7N744"/>
<dbReference type="InterPro" id="IPR010994">
    <property type="entry name" value="RuvA_2-like"/>
</dbReference>
<evidence type="ECO:0000313" key="3">
    <source>
        <dbReference type="Proteomes" id="UP000263900"/>
    </source>
</evidence>
<feature type="signal peptide" evidence="1">
    <location>
        <begin position="1"/>
        <end position="18"/>
    </location>
</feature>
<evidence type="ECO:0000313" key="2">
    <source>
        <dbReference type="EMBL" id="AXY77841.1"/>
    </source>
</evidence>
<protein>
    <submittedName>
        <fullName evidence="2">Helix-hairpin-helix domain-containing protein</fullName>
    </submittedName>
</protein>
<sequence length="685" mass="78096">MKKLLSLVIVILCHGAFAQEPPPVQEQQLENQAETTEMENEDDSYWQQLESLRRHPLDLNAATQADLEALPLLNALQIANFLRYRSLLGRLVSIHELQAIPGWDVHTIRQLLPLVILGTGEDPAAPLGRRLVAGTHSLLLRASQVLEKAKGFQPPLTPDKDHYQGSPVRVFSRYRYNYHNLLQYGITADKDAGESLLSGSSKAGIDFYSFHFFARKLGKIKALALGDFTVNMGQGLIHWQSLAFKKSAAVLQVKRQGPVLRPYSAAGEYYFHRGAGITLQHKNWETTLFASFRKLDANLVNDSITSVLTSGYHRTLAELNDRQNLERITTGGNIRYSRPRWQIGFNTVQYAFSKSFKRSGAPYDIFAVEGKHWGNHSVDYSFTHRNLHIYGEAAVDQQMNKALLNGMLMSLDPKVDMALVYRRMDKDYQALQGNAFTENYLPGNEQGLYGGLSLRPSPSWQLDAYADCFRFPWLKYRVNAPGDGGEYLLQLLYKPNKGVELSSRYRHEHKPANSTDDEGPLKPVIKATRQNWRTQVMFQATPAIVLKSRVELVWYQGGTAANAEKGFAAFTEVFYVPKNSFSANMRIQFFETDSYNARIYAYEQDVQYYFSIPQFIGKGLRYYINCKQNLSSILLRKRARKVDCVVWLRLAQFLFPEKTLIGSGFDEMSTRKKTEFRLQLMLITR</sequence>
<accession>A0A3B7N744</accession>
<dbReference type="Proteomes" id="UP000263900">
    <property type="component" value="Chromosome"/>
</dbReference>
<organism evidence="2 3">
    <name type="scientific">Paraflavitalea soli</name>
    <dbReference type="NCBI Taxonomy" id="2315862"/>
    <lineage>
        <taxon>Bacteria</taxon>
        <taxon>Pseudomonadati</taxon>
        <taxon>Bacteroidota</taxon>
        <taxon>Chitinophagia</taxon>
        <taxon>Chitinophagales</taxon>
        <taxon>Chitinophagaceae</taxon>
        <taxon>Paraflavitalea</taxon>
    </lineage>
</organism>
<dbReference type="RefSeq" id="WP_119053714.1">
    <property type="nucleotide sequence ID" value="NZ_CP032157.1"/>
</dbReference>
<dbReference type="EMBL" id="CP032157">
    <property type="protein sequence ID" value="AXY77841.1"/>
    <property type="molecule type" value="Genomic_DNA"/>
</dbReference>
<feature type="chain" id="PRO_5017827141" evidence="1">
    <location>
        <begin position="19"/>
        <end position="685"/>
    </location>
</feature>
<gene>
    <name evidence="2" type="ORF">D3H65_29330</name>
</gene>
<proteinExistence type="predicted"/>
<dbReference type="KEGG" id="pseg:D3H65_29330"/>
<name>A0A3B7N744_9BACT</name>
<dbReference type="SUPFAM" id="SSF47781">
    <property type="entry name" value="RuvA domain 2-like"/>
    <property type="match status" value="1"/>
</dbReference>
<keyword evidence="1" id="KW-0732">Signal</keyword>
<reference evidence="2 3" key="1">
    <citation type="submission" date="2018-09" db="EMBL/GenBank/DDBJ databases">
        <title>Genome sequencing of strain 6GH32-13.</title>
        <authorList>
            <person name="Weon H.-Y."/>
            <person name="Heo J."/>
            <person name="Kwon S.-W."/>
        </authorList>
    </citation>
    <scope>NUCLEOTIDE SEQUENCE [LARGE SCALE GENOMIC DNA]</scope>
    <source>
        <strain evidence="2 3">5GH32-13</strain>
    </source>
</reference>
<dbReference type="OrthoDB" id="9766750at2"/>
<keyword evidence="3" id="KW-1185">Reference proteome</keyword>